<feature type="repeat" description="ANK" evidence="8">
    <location>
        <begin position="211"/>
        <end position="233"/>
    </location>
</feature>
<dbReference type="SMART" id="SM00248">
    <property type="entry name" value="ANK"/>
    <property type="match status" value="8"/>
</dbReference>
<gene>
    <name evidence="13" type="primary">LOC113857689</name>
</gene>
<dbReference type="PROSITE" id="PS50088">
    <property type="entry name" value="ANK_REPEAT"/>
    <property type="match status" value="5"/>
</dbReference>
<feature type="transmembrane region" description="Helical" evidence="10">
    <location>
        <begin position="408"/>
        <end position="435"/>
    </location>
</feature>
<accession>A0A8B8KSL1</accession>
<keyword evidence="4" id="KW-0677">Repeat</keyword>
<feature type="domain" description="PGG" evidence="11">
    <location>
        <begin position="359"/>
        <end position="475"/>
    </location>
</feature>
<evidence type="ECO:0000256" key="3">
    <source>
        <dbReference type="ARBA" id="ARBA00022692"/>
    </source>
</evidence>
<dbReference type="GO" id="GO:0005886">
    <property type="term" value="C:plasma membrane"/>
    <property type="evidence" value="ECO:0007669"/>
    <property type="project" value="UniProtKB-SubCell"/>
</dbReference>
<dbReference type="PROSITE" id="PS50297">
    <property type="entry name" value="ANK_REP_REGION"/>
    <property type="match status" value="5"/>
</dbReference>
<dbReference type="Pfam" id="PF13857">
    <property type="entry name" value="Ank_5"/>
    <property type="match status" value="1"/>
</dbReference>
<feature type="compositionally biased region" description="Polar residues" evidence="9">
    <location>
        <begin position="11"/>
        <end position="22"/>
    </location>
</feature>
<evidence type="ECO:0000256" key="8">
    <source>
        <dbReference type="PROSITE-ProRule" id="PRU00023"/>
    </source>
</evidence>
<evidence type="ECO:0000256" key="9">
    <source>
        <dbReference type="SAM" id="MobiDB-lite"/>
    </source>
</evidence>
<evidence type="ECO:0000256" key="4">
    <source>
        <dbReference type="ARBA" id="ARBA00022737"/>
    </source>
</evidence>
<dbReference type="PANTHER" id="PTHR24186">
    <property type="entry name" value="PROTEIN PHOSPHATASE 1 REGULATORY SUBUNIT"/>
    <property type="match status" value="1"/>
</dbReference>
<keyword evidence="12" id="KW-1185">Reference proteome</keyword>
<reference evidence="12" key="1">
    <citation type="journal article" date="2019" name="Toxins">
        <title>Detection of Abrin-Like and Prepropulchellin-Like Toxin Genes and Transcripts Using Whole Genome Sequencing and Full-Length Transcript Sequencing of Abrus precatorius.</title>
        <authorList>
            <person name="Hovde B.T."/>
            <person name="Daligault H.E."/>
            <person name="Hanschen E.R."/>
            <person name="Kunde Y.A."/>
            <person name="Johnson M.B."/>
            <person name="Starkenburg S.R."/>
            <person name="Johnson S.L."/>
        </authorList>
    </citation>
    <scope>NUCLEOTIDE SEQUENCE [LARGE SCALE GENOMIC DNA]</scope>
</reference>
<feature type="repeat" description="ANK" evidence="8">
    <location>
        <begin position="177"/>
        <end position="209"/>
    </location>
</feature>
<name>A0A8B8KSL1_ABRPR</name>
<keyword evidence="7 10" id="KW-0472">Membrane</keyword>
<dbReference type="GeneID" id="113857689"/>
<keyword evidence="5 10" id="KW-1133">Transmembrane helix</keyword>
<evidence type="ECO:0000313" key="12">
    <source>
        <dbReference type="Proteomes" id="UP000694853"/>
    </source>
</evidence>
<feature type="repeat" description="ANK" evidence="8">
    <location>
        <begin position="143"/>
        <end position="175"/>
    </location>
</feature>
<feature type="transmembrane region" description="Helical" evidence="10">
    <location>
        <begin position="364"/>
        <end position="388"/>
    </location>
</feature>
<comment type="subcellular location">
    <subcellularLocation>
        <location evidence="2">Cell membrane</location>
        <topology evidence="2">Peripheral membrane protein</topology>
        <orientation evidence="2">Cytoplasmic side</orientation>
    </subcellularLocation>
    <subcellularLocation>
        <location evidence="1">Membrane</location>
        <topology evidence="1">Multi-pass membrane protein</topology>
    </subcellularLocation>
</comment>
<dbReference type="KEGG" id="aprc:113857689"/>
<evidence type="ECO:0000256" key="7">
    <source>
        <dbReference type="ARBA" id="ARBA00023136"/>
    </source>
</evidence>
<feature type="transmembrane region" description="Helical" evidence="10">
    <location>
        <begin position="482"/>
        <end position="507"/>
    </location>
</feature>
<evidence type="ECO:0000259" key="11">
    <source>
        <dbReference type="Pfam" id="PF13962"/>
    </source>
</evidence>
<evidence type="ECO:0000256" key="5">
    <source>
        <dbReference type="ARBA" id="ARBA00022989"/>
    </source>
</evidence>
<evidence type="ECO:0000313" key="13">
    <source>
        <dbReference type="RefSeq" id="XP_027345614.1"/>
    </source>
</evidence>
<organism evidence="12 13">
    <name type="scientific">Abrus precatorius</name>
    <name type="common">Indian licorice</name>
    <name type="synonym">Glycine abrus</name>
    <dbReference type="NCBI Taxonomy" id="3816"/>
    <lineage>
        <taxon>Eukaryota</taxon>
        <taxon>Viridiplantae</taxon>
        <taxon>Streptophyta</taxon>
        <taxon>Embryophyta</taxon>
        <taxon>Tracheophyta</taxon>
        <taxon>Spermatophyta</taxon>
        <taxon>Magnoliopsida</taxon>
        <taxon>eudicotyledons</taxon>
        <taxon>Gunneridae</taxon>
        <taxon>Pentapetalae</taxon>
        <taxon>rosids</taxon>
        <taxon>fabids</taxon>
        <taxon>Fabales</taxon>
        <taxon>Fabaceae</taxon>
        <taxon>Papilionoideae</taxon>
        <taxon>50 kb inversion clade</taxon>
        <taxon>NPAAA clade</taxon>
        <taxon>indigoferoid/millettioid clade</taxon>
        <taxon>Abreae</taxon>
        <taxon>Abrus</taxon>
    </lineage>
</organism>
<feature type="repeat" description="ANK" evidence="8">
    <location>
        <begin position="245"/>
        <end position="266"/>
    </location>
</feature>
<keyword evidence="3 10" id="KW-0812">Transmembrane</keyword>
<dbReference type="RefSeq" id="XP_027345614.1">
    <property type="nucleotide sequence ID" value="XM_027489813.1"/>
</dbReference>
<dbReference type="OrthoDB" id="194358at2759"/>
<feature type="repeat" description="ANK" evidence="8">
    <location>
        <begin position="109"/>
        <end position="141"/>
    </location>
</feature>
<dbReference type="Gene3D" id="1.25.40.20">
    <property type="entry name" value="Ankyrin repeat-containing domain"/>
    <property type="match status" value="3"/>
</dbReference>
<reference evidence="13" key="2">
    <citation type="submission" date="2025-08" db="UniProtKB">
        <authorList>
            <consortium name="RefSeq"/>
        </authorList>
    </citation>
    <scope>IDENTIFICATION</scope>
    <source>
        <tissue evidence="13">Young leaves</tissue>
    </source>
</reference>
<dbReference type="InterPro" id="IPR026961">
    <property type="entry name" value="PGG_dom"/>
</dbReference>
<feature type="region of interest" description="Disordered" evidence="9">
    <location>
        <begin position="1"/>
        <end position="42"/>
    </location>
</feature>
<keyword evidence="6 8" id="KW-0040">ANK repeat</keyword>
<proteinExistence type="predicted"/>
<protein>
    <submittedName>
        <fullName evidence="13">Ankyrin repeat-containing protein At5g02620-like</fullName>
    </submittedName>
</protein>
<dbReference type="PANTHER" id="PTHR24186:SF52">
    <property type="entry name" value="ANKYRIN REPEAT PLANT PROTEIN"/>
    <property type="match status" value="1"/>
</dbReference>
<evidence type="ECO:0000256" key="10">
    <source>
        <dbReference type="SAM" id="Phobius"/>
    </source>
</evidence>
<sequence length="552" mass="59589">MLVNPIPMDTPTVQPQGATASTPRKKMTKQLTGKRDDTPLHSAARAGNVAVLKDTLGGAEEAELRALLTKQNHAGETALYVAAEYGYVDMVKEMIQYYDLADAGIKARNGFDALHIAAKQGDLDVVKILMEAHPELSMTVDPCNTTALHTAATQGHTETVKFLLEAGSGLVTIARSNGKTALHSAARNGHLEVVKALLEKEPAVATRTDKKGQTALHMAVKGQSLEVVEVLIKADPSLLNMVDNKGNTALHIATRKGRAQIVKLLLGHTETDAMAVNRSGETALDTAEKTGNSNVRDILVEHGVQSAKAIKAQPATAARELKQTVSDIKHEVHYQLEHTRQTRKSVQGIAKRINKMHAEGLNNAINSTTVVAVLIATVAFAAIFTVPGQYADDPKDIPKGMTLGEANIAPQAAFLIFFVFDSIALFISLAVVVVQTSVVIIESKAKKQMMAIINKLMWLACVLISVAFLALSFVVVGKDQKWLAIGVTIIGTTIMATTLGTMCYWVIRHRIEASNLRSIRKSSMGSRSRSFSVSVMSDSELLNNEFKKMYAI</sequence>
<evidence type="ECO:0000256" key="6">
    <source>
        <dbReference type="ARBA" id="ARBA00023043"/>
    </source>
</evidence>
<dbReference type="Pfam" id="PF13962">
    <property type="entry name" value="PGG"/>
    <property type="match status" value="1"/>
</dbReference>
<dbReference type="AlphaFoldDB" id="A0A8B8KSL1"/>
<dbReference type="InterPro" id="IPR036770">
    <property type="entry name" value="Ankyrin_rpt-contain_sf"/>
</dbReference>
<dbReference type="SUPFAM" id="SSF48403">
    <property type="entry name" value="Ankyrin repeat"/>
    <property type="match status" value="1"/>
</dbReference>
<evidence type="ECO:0000256" key="1">
    <source>
        <dbReference type="ARBA" id="ARBA00004141"/>
    </source>
</evidence>
<dbReference type="InterPro" id="IPR002110">
    <property type="entry name" value="Ankyrin_rpt"/>
</dbReference>
<evidence type="ECO:0000256" key="2">
    <source>
        <dbReference type="ARBA" id="ARBA00004413"/>
    </source>
</evidence>
<dbReference type="Pfam" id="PF12796">
    <property type="entry name" value="Ank_2"/>
    <property type="match status" value="2"/>
</dbReference>
<feature type="transmembrane region" description="Helical" evidence="10">
    <location>
        <begin position="456"/>
        <end position="476"/>
    </location>
</feature>
<dbReference type="Proteomes" id="UP000694853">
    <property type="component" value="Unplaced"/>
</dbReference>